<accession>A0A0B8T5H1</accession>
<feature type="transmembrane region" description="Helical" evidence="3">
    <location>
        <begin position="63"/>
        <end position="87"/>
    </location>
</feature>
<feature type="transmembrane region" description="Helical" evidence="3">
    <location>
        <begin position="34"/>
        <end position="51"/>
    </location>
</feature>
<dbReference type="RefSeq" id="WP_037502132.1">
    <property type="nucleotide sequence ID" value="NZ_JJMU01000062.1"/>
</dbReference>
<gene>
    <name evidence="5" type="ORF">DI53_3301</name>
</gene>
<dbReference type="PATRIC" id="fig|1229276.3.peg.3415"/>
<dbReference type="Gene3D" id="3.60.21.10">
    <property type="match status" value="1"/>
</dbReference>
<evidence type="ECO:0000259" key="4">
    <source>
        <dbReference type="Pfam" id="PF00149"/>
    </source>
</evidence>
<feature type="domain" description="Calcineurin-like phosphoesterase" evidence="4">
    <location>
        <begin position="150"/>
        <end position="330"/>
    </location>
</feature>
<dbReference type="GO" id="GO:0046872">
    <property type="term" value="F:metal ion binding"/>
    <property type="evidence" value="ECO:0007669"/>
    <property type="project" value="UniProtKB-KW"/>
</dbReference>
<dbReference type="PANTHER" id="PTHR31302">
    <property type="entry name" value="TRANSMEMBRANE PROTEIN WITH METALLOPHOSPHOESTERASE DOMAIN-RELATED"/>
    <property type="match status" value="1"/>
</dbReference>
<reference evidence="6" key="1">
    <citation type="submission" date="2014-04" db="EMBL/GenBank/DDBJ databases">
        <title>Whole-Genome optical mapping and complete genome sequence of Sphingobacterium deserti sp. nov., a new spaces isolated from desert in the west of China.</title>
        <authorList>
            <person name="Teng C."/>
            <person name="Zhou Z."/>
            <person name="Li X."/>
            <person name="Chen M."/>
            <person name="Lin M."/>
            <person name="Wang L."/>
            <person name="Su S."/>
            <person name="Zhang C."/>
            <person name="Zhang W."/>
        </authorList>
    </citation>
    <scope>NUCLEOTIDE SEQUENCE [LARGE SCALE GENOMIC DNA]</scope>
    <source>
        <strain evidence="6">ACCC05744</strain>
    </source>
</reference>
<dbReference type="EMBL" id="JJMU01000062">
    <property type="protein sequence ID" value="KGE12864.1"/>
    <property type="molecule type" value="Genomic_DNA"/>
</dbReference>
<dbReference type="CDD" id="cd07385">
    <property type="entry name" value="MPP_YkuE_C"/>
    <property type="match status" value="1"/>
</dbReference>
<sequence length="393" mass="44556">MAKRIALIFILLLIGDIYFYQAFSTLISNTAFHYIYWGLDAAIILCLSLLLSFPKLRKNSTKYIPTIMSAMLILFIPKLVSIPFLVLEDIGRALNGFPSRNAYVSEVVVALAAILFALILFGLTRGKHHYKVRKTTIYFPDLPKSFDGFSITQLSDIHAGSLKSQRGVQRGVNLANAQGSDLLLFTGDLVNNAAEEIRGWKNTFSQLDAPYGKFAILGNHDYGDYMAWENSTAKRQNLDQLKQNHSDMGFRLLLNESITLTKDQDSIQLIGVENWGKGGFQRYGDLSKATANLPKNSFNILMSHDPSHWDEVVLQHQDPIQLTLSGHTHGMQFGFEINRFKWSPIQYFYKQWAGLYQKGQQYLYVNRGFGFHGLKGRIGMWPEITVLVLRRSA</sequence>
<dbReference type="Proteomes" id="UP000031802">
    <property type="component" value="Unassembled WGS sequence"/>
</dbReference>
<dbReference type="PANTHER" id="PTHR31302:SF31">
    <property type="entry name" value="PHOSPHODIESTERASE YAEI"/>
    <property type="match status" value="1"/>
</dbReference>
<evidence type="ECO:0000256" key="3">
    <source>
        <dbReference type="SAM" id="Phobius"/>
    </source>
</evidence>
<dbReference type="InterPro" id="IPR051158">
    <property type="entry name" value="Metallophosphoesterase_sf"/>
</dbReference>
<evidence type="ECO:0000313" key="5">
    <source>
        <dbReference type="EMBL" id="KGE12864.1"/>
    </source>
</evidence>
<comment type="caution">
    <text evidence="5">The sequence shown here is derived from an EMBL/GenBank/DDBJ whole genome shotgun (WGS) entry which is preliminary data.</text>
</comment>
<dbReference type="AlphaFoldDB" id="A0A0B8T5H1"/>
<evidence type="ECO:0000256" key="2">
    <source>
        <dbReference type="ARBA" id="ARBA00022801"/>
    </source>
</evidence>
<keyword evidence="6" id="KW-1185">Reference proteome</keyword>
<keyword evidence="3" id="KW-1133">Transmembrane helix</keyword>
<keyword evidence="3" id="KW-0472">Membrane</keyword>
<protein>
    <submittedName>
        <fullName evidence="5">Metallophosphoesterase</fullName>
    </submittedName>
</protein>
<organism evidence="5 6">
    <name type="scientific">Sphingobacterium deserti</name>
    <dbReference type="NCBI Taxonomy" id="1229276"/>
    <lineage>
        <taxon>Bacteria</taxon>
        <taxon>Pseudomonadati</taxon>
        <taxon>Bacteroidota</taxon>
        <taxon>Sphingobacteriia</taxon>
        <taxon>Sphingobacteriales</taxon>
        <taxon>Sphingobacteriaceae</taxon>
        <taxon>Sphingobacterium</taxon>
    </lineage>
</organism>
<keyword evidence="3" id="KW-0812">Transmembrane</keyword>
<dbReference type="OrthoDB" id="9780884at2"/>
<evidence type="ECO:0000256" key="1">
    <source>
        <dbReference type="ARBA" id="ARBA00022723"/>
    </source>
</evidence>
<dbReference type="STRING" id="1229276.DI53_3301"/>
<feature type="transmembrane region" description="Helical" evidence="3">
    <location>
        <begin position="107"/>
        <end position="124"/>
    </location>
</feature>
<dbReference type="InterPro" id="IPR029052">
    <property type="entry name" value="Metallo-depent_PP-like"/>
</dbReference>
<evidence type="ECO:0000313" key="6">
    <source>
        <dbReference type="Proteomes" id="UP000031802"/>
    </source>
</evidence>
<dbReference type="SUPFAM" id="SSF56300">
    <property type="entry name" value="Metallo-dependent phosphatases"/>
    <property type="match status" value="1"/>
</dbReference>
<name>A0A0B8T5H1_9SPHI</name>
<keyword evidence="1" id="KW-0479">Metal-binding</keyword>
<dbReference type="GO" id="GO:0009245">
    <property type="term" value="P:lipid A biosynthetic process"/>
    <property type="evidence" value="ECO:0007669"/>
    <property type="project" value="TreeGrafter"/>
</dbReference>
<dbReference type="eggNOG" id="COG1408">
    <property type="taxonomic scope" value="Bacteria"/>
</dbReference>
<dbReference type="InterPro" id="IPR004843">
    <property type="entry name" value="Calcineurin-like_PHP"/>
</dbReference>
<keyword evidence="2" id="KW-0378">Hydrolase</keyword>
<dbReference type="GO" id="GO:0016020">
    <property type="term" value="C:membrane"/>
    <property type="evidence" value="ECO:0007669"/>
    <property type="project" value="GOC"/>
</dbReference>
<dbReference type="Pfam" id="PF00149">
    <property type="entry name" value="Metallophos"/>
    <property type="match status" value="1"/>
</dbReference>
<proteinExistence type="predicted"/>
<dbReference type="GO" id="GO:0008758">
    <property type="term" value="F:UDP-2,3-diacylglucosamine hydrolase activity"/>
    <property type="evidence" value="ECO:0007669"/>
    <property type="project" value="TreeGrafter"/>
</dbReference>
<reference evidence="5 6" key="2">
    <citation type="journal article" date="2015" name="PLoS ONE">
        <title>Whole-Genome Optical Mapping and Finished Genome Sequence of Sphingobacterium deserti sp. nov., a New Species Isolated from the Western Desert of China.</title>
        <authorList>
            <person name="Teng C."/>
            <person name="Zhou Z."/>
            <person name="Molnar I."/>
            <person name="Li X."/>
            <person name="Tang R."/>
            <person name="Chen M."/>
            <person name="Wang L."/>
            <person name="Su S."/>
            <person name="Zhang W."/>
            <person name="Lin M."/>
        </authorList>
    </citation>
    <scope>NUCLEOTIDE SEQUENCE [LARGE SCALE GENOMIC DNA]</scope>
    <source>
        <strain evidence="6">ACCC05744</strain>
    </source>
</reference>